<accession>A0AAJ8K142</accession>
<feature type="region of interest" description="Disordered" evidence="1">
    <location>
        <begin position="27"/>
        <end position="46"/>
    </location>
</feature>
<gene>
    <name evidence="2" type="ORF">I302_100836</name>
</gene>
<keyword evidence="3" id="KW-1185">Reference proteome</keyword>
<organism evidence="2 3">
    <name type="scientific">Kwoniella bestiolae CBS 10118</name>
    <dbReference type="NCBI Taxonomy" id="1296100"/>
    <lineage>
        <taxon>Eukaryota</taxon>
        <taxon>Fungi</taxon>
        <taxon>Dikarya</taxon>
        <taxon>Basidiomycota</taxon>
        <taxon>Agaricomycotina</taxon>
        <taxon>Tremellomycetes</taxon>
        <taxon>Tremellales</taxon>
        <taxon>Cryptococcaceae</taxon>
        <taxon>Kwoniella</taxon>
    </lineage>
</organism>
<dbReference type="RefSeq" id="XP_065725231.1">
    <property type="nucleotide sequence ID" value="XM_065869159.1"/>
</dbReference>
<dbReference type="KEGG" id="kbi:90824314"/>
<sequence length="172" mass="20179">MDGGRRMDGKWTEMSGMEWTTEWNGMDGRTEMEWSPSGRREGNETEWKDRKWTGWMEWMDGWKWRKWSGRRKWMAGWKWNEWMEWTDLKPKTDPLMGVPCGWLEADEETEDNMAFSDLIDSAFPKPTFFFGVNESDISGGAVDMDIDGLSGGLWICVRVVVDVSRLITVELE</sequence>
<dbReference type="GeneID" id="90824314"/>
<evidence type="ECO:0000256" key="1">
    <source>
        <dbReference type="SAM" id="MobiDB-lite"/>
    </source>
</evidence>
<feature type="compositionally biased region" description="Basic and acidic residues" evidence="1">
    <location>
        <begin position="28"/>
        <end position="46"/>
    </location>
</feature>
<dbReference type="Proteomes" id="UP000092730">
    <property type="component" value="Chromosome 1"/>
</dbReference>
<dbReference type="AlphaFoldDB" id="A0AAJ8K142"/>
<evidence type="ECO:0000313" key="3">
    <source>
        <dbReference type="Proteomes" id="UP000092730"/>
    </source>
</evidence>
<proteinExistence type="predicted"/>
<evidence type="ECO:0000313" key="2">
    <source>
        <dbReference type="EMBL" id="WVW78873.1"/>
    </source>
</evidence>
<dbReference type="EMBL" id="CP144541">
    <property type="protein sequence ID" value="WVW78873.1"/>
    <property type="molecule type" value="Genomic_DNA"/>
</dbReference>
<reference evidence="2" key="1">
    <citation type="submission" date="2013-07" db="EMBL/GenBank/DDBJ databases">
        <authorList>
            <consortium name="The Broad Institute Genome Sequencing Platform"/>
            <person name="Cuomo C."/>
            <person name="Litvintseva A."/>
            <person name="Chen Y."/>
            <person name="Heitman J."/>
            <person name="Sun S."/>
            <person name="Springer D."/>
            <person name="Dromer F."/>
            <person name="Young S.K."/>
            <person name="Zeng Q."/>
            <person name="Gargeya S."/>
            <person name="Fitzgerald M."/>
            <person name="Abouelleil A."/>
            <person name="Alvarado L."/>
            <person name="Berlin A.M."/>
            <person name="Chapman S.B."/>
            <person name="Dewar J."/>
            <person name="Goldberg J."/>
            <person name="Griggs A."/>
            <person name="Gujja S."/>
            <person name="Hansen M."/>
            <person name="Howarth C."/>
            <person name="Imamovic A."/>
            <person name="Larimer J."/>
            <person name="McCowan C."/>
            <person name="Murphy C."/>
            <person name="Pearson M."/>
            <person name="Priest M."/>
            <person name="Roberts A."/>
            <person name="Saif S."/>
            <person name="Shea T."/>
            <person name="Sykes S."/>
            <person name="Wortman J."/>
            <person name="Nusbaum C."/>
            <person name="Birren B."/>
        </authorList>
    </citation>
    <scope>NUCLEOTIDE SEQUENCE</scope>
    <source>
        <strain evidence="2">CBS 10118</strain>
    </source>
</reference>
<reference evidence="2" key="2">
    <citation type="submission" date="2024-02" db="EMBL/GenBank/DDBJ databases">
        <title>Comparative genomics of Cryptococcus and Kwoniella reveals pathogenesis evolution and contrasting modes of karyotype evolution via chromosome fusion or intercentromeric recombination.</title>
        <authorList>
            <person name="Coelho M.A."/>
            <person name="David-Palma M."/>
            <person name="Shea T."/>
            <person name="Bowers K."/>
            <person name="McGinley-Smith S."/>
            <person name="Mohammad A.W."/>
            <person name="Gnirke A."/>
            <person name="Yurkov A.M."/>
            <person name="Nowrousian M."/>
            <person name="Sun S."/>
            <person name="Cuomo C.A."/>
            <person name="Heitman J."/>
        </authorList>
    </citation>
    <scope>NUCLEOTIDE SEQUENCE</scope>
    <source>
        <strain evidence="2">CBS 10118</strain>
    </source>
</reference>
<name>A0AAJ8K142_9TREE</name>
<protein>
    <submittedName>
        <fullName evidence="2">Uncharacterized protein</fullName>
    </submittedName>
</protein>